<dbReference type="GO" id="GO:0030170">
    <property type="term" value="F:pyridoxal phosphate binding"/>
    <property type="evidence" value="ECO:0007669"/>
    <property type="project" value="InterPro"/>
</dbReference>
<sequence length="441" mass="48248">MAGKKGGGDADGEAAAAVDPIGVGVGAVAGLTDRQLGVVPPPARVRAEGFEVMEPPVDDEEAAAGRRADVAALLAGFAHHLRDRTAHHLGYPYNLDFDFSVMAQFQSFSINNLGDPFIESNYGVHSRQFEVAGYITNCGTEGNLHGLLVGRELFPDGIIYASCESHYSVFKAGRMYRVECVKIDALVTGEMNCADFRAKLLENLGRPAIVNVNIGTTVKGAIDDLDRIISILVECGFQNRFYIHCDGALAGLMMPFIRQAPKVTFTKPIGSVSVSGHKFMGCPVPCGVVITRLEHVKVLSTDIEYLSSRDATIMGSRNGKGYKGIRKEVQKCLRNAHHLANRLKEMGVSASLNELSSMVVFERPQDETFVHKWQLACESSIAHVVVMPNMKEICPRGNNKKLDDFVEELVARRAWHERKVFDILCVAKDIGQENCLCSLHN</sequence>
<dbReference type="InterPro" id="IPR021115">
    <property type="entry name" value="Pyridoxal-P_BS"/>
</dbReference>
<keyword evidence="4 6" id="KW-0663">Pyridoxal phosphate</keyword>
<evidence type="ECO:0000256" key="1">
    <source>
        <dbReference type="ARBA" id="ARBA00001933"/>
    </source>
</evidence>
<evidence type="ECO:0000313" key="9">
    <source>
        <dbReference type="Proteomes" id="UP000019116"/>
    </source>
</evidence>
<dbReference type="STRING" id="4565.A0A3B6ET65"/>
<dbReference type="Gramene" id="TraesCS3A02G511500.1">
    <property type="protein sequence ID" value="TraesCS3A02G511500.1"/>
    <property type="gene ID" value="TraesCS3A02G511500"/>
</dbReference>
<feature type="modified residue" description="N6-(pyridoxal phosphate)lysine" evidence="6">
    <location>
        <position position="278"/>
    </location>
</feature>
<name>A0A3B6ET65_WHEAT</name>
<dbReference type="Proteomes" id="UP000019116">
    <property type="component" value="Chromosome 3A"/>
</dbReference>
<dbReference type="SMR" id="A0A3B6ET65"/>
<keyword evidence="9" id="KW-1185">Reference proteome</keyword>
<dbReference type="InterPro" id="IPR051151">
    <property type="entry name" value="Group_II_Decarboxylase"/>
</dbReference>
<evidence type="ECO:0008006" key="10">
    <source>
        <dbReference type="Google" id="ProtNLM"/>
    </source>
</evidence>
<evidence type="ECO:0000256" key="7">
    <source>
        <dbReference type="RuleBase" id="RU000382"/>
    </source>
</evidence>
<comment type="cofactor">
    <cofactor evidence="1 6 7">
        <name>pyridoxal 5'-phosphate</name>
        <dbReference type="ChEBI" id="CHEBI:597326"/>
    </cofactor>
</comment>
<reference evidence="8" key="2">
    <citation type="submission" date="2018-10" db="UniProtKB">
        <authorList>
            <consortium name="EnsemblPlants"/>
        </authorList>
    </citation>
    <scope>IDENTIFICATION</scope>
</reference>
<dbReference type="Pfam" id="PF00282">
    <property type="entry name" value="Pyridoxal_deC"/>
    <property type="match status" value="1"/>
</dbReference>
<organism evidence="8">
    <name type="scientific">Triticum aestivum</name>
    <name type="common">Wheat</name>
    <dbReference type="NCBI Taxonomy" id="4565"/>
    <lineage>
        <taxon>Eukaryota</taxon>
        <taxon>Viridiplantae</taxon>
        <taxon>Streptophyta</taxon>
        <taxon>Embryophyta</taxon>
        <taxon>Tracheophyta</taxon>
        <taxon>Spermatophyta</taxon>
        <taxon>Magnoliopsida</taxon>
        <taxon>Liliopsida</taxon>
        <taxon>Poales</taxon>
        <taxon>Poaceae</taxon>
        <taxon>BOP clade</taxon>
        <taxon>Pooideae</taxon>
        <taxon>Triticodae</taxon>
        <taxon>Triticeae</taxon>
        <taxon>Triticinae</taxon>
        <taxon>Triticum</taxon>
    </lineage>
</organism>
<dbReference type="Gene3D" id="3.40.640.10">
    <property type="entry name" value="Type I PLP-dependent aspartate aminotransferase-like (Major domain)"/>
    <property type="match status" value="1"/>
</dbReference>
<evidence type="ECO:0000256" key="6">
    <source>
        <dbReference type="PIRSR" id="PIRSR602129-50"/>
    </source>
</evidence>
<evidence type="ECO:0000256" key="3">
    <source>
        <dbReference type="ARBA" id="ARBA00022793"/>
    </source>
</evidence>
<evidence type="ECO:0000256" key="2">
    <source>
        <dbReference type="ARBA" id="ARBA00009533"/>
    </source>
</evidence>
<keyword evidence="5 7" id="KW-0456">Lyase</keyword>
<dbReference type="InterPro" id="IPR015424">
    <property type="entry name" value="PyrdxlP-dep_Trfase"/>
</dbReference>
<dbReference type="GO" id="GO:0019752">
    <property type="term" value="P:carboxylic acid metabolic process"/>
    <property type="evidence" value="ECO:0007669"/>
    <property type="project" value="InterPro"/>
</dbReference>
<dbReference type="OrthoDB" id="2161780at2759"/>
<dbReference type="InterPro" id="IPR002129">
    <property type="entry name" value="PyrdxlP-dep_de-COase"/>
</dbReference>
<proteinExistence type="inferred from homology"/>
<reference evidence="8" key="1">
    <citation type="submission" date="2018-08" db="EMBL/GenBank/DDBJ databases">
        <authorList>
            <person name="Rossello M."/>
        </authorList>
    </citation>
    <scope>NUCLEOTIDE SEQUENCE [LARGE SCALE GENOMIC DNA]</scope>
    <source>
        <strain evidence="8">cv. Chinese Spring</strain>
    </source>
</reference>
<keyword evidence="3" id="KW-0210">Decarboxylase</keyword>
<dbReference type="Gramene" id="TraesCAD_scaffold_003923_01G000500.1">
    <property type="protein sequence ID" value="TraesCAD_scaffold_003923_01G000500.1"/>
    <property type="gene ID" value="TraesCAD_scaffold_003923_01G000500"/>
</dbReference>
<dbReference type="OMA" id="NCADFRA"/>
<dbReference type="AlphaFoldDB" id="A0A3B6ET65"/>
<dbReference type="PANTHER" id="PTHR46101">
    <property type="match status" value="1"/>
</dbReference>
<dbReference type="SUPFAM" id="SSF53383">
    <property type="entry name" value="PLP-dependent transferases"/>
    <property type="match status" value="1"/>
</dbReference>
<protein>
    <recommendedName>
        <fullName evidence="10">Serine decarboxylase</fullName>
    </recommendedName>
</protein>
<accession>A0A3B6ET65</accession>
<evidence type="ECO:0000256" key="5">
    <source>
        <dbReference type="ARBA" id="ARBA00023239"/>
    </source>
</evidence>
<dbReference type="GO" id="GO:0016831">
    <property type="term" value="F:carboxy-lyase activity"/>
    <property type="evidence" value="ECO:0007669"/>
    <property type="project" value="UniProtKB-KW"/>
</dbReference>
<dbReference type="PROSITE" id="PS00392">
    <property type="entry name" value="DDC_GAD_HDC_YDC"/>
    <property type="match status" value="1"/>
</dbReference>
<evidence type="ECO:0000313" key="8">
    <source>
        <dbReference type="EnsemblPlants" id="TraesCS3A02G511500.1"/>
    </source>
</evidence>
<comment type="similarity">
    <text evidence="2 7">Belongs to the group II decarboxylase family.</text>
</comment>
<dbReference type="PANTHER" id="PTHR46101:SF8">
    <property type="entry name" value="SERINE DECARBOXYLASE 2"/>
    <property type="match status" value="1"/>
</dbReference>
<dbReference type="InterPro" id="IPR015421">
    <property type="entry name" value="PyrdxlP-dep_Trfase_major"/>
</dbReference>
<dbReference type="EnsemblPlants" id="TraesCS3A02G511500.1">
    <property type="protein sequence ID" value="TraesCS3A02G511500.1"/>
    <property type="gene ID" value="TraesCS3A02G511500"/>
</dbReference>
<dbReference type="NCBIfam" id="NF002748">
    <property type="entry name" value="PRK02769.1"/>
    <property type="match status" value="1"/>
</dbReference>
<evidence type="ECO:0000256" key="4">
    <source>
        <dbReference type="ARBA" id="ARBA00022898"/>
    </source>
</evidence>